<dbReference type="EMBL" id="UINC01003588">
    <property type="protein sequence ID" value="SVA07608.1"/>
    <property type="molecule type" value="Genomic_DNA"/>
</dbReference>
<dbReference type="SUPFAM" id="SSF51556">
    <property type="entry name" value="Metallo-dependent hydrolases"/>
    <property type="match status" value="1"/>
</dbReference>
<evidence type="ECO:0000259" key="1">
    <source>
        <dbReference type="Pfam" id="PF01979"/>
    </source>
</evidence>
<dbReference type="InterPro" id="IPR051781">
    <property type="entry name" value="Metallo-dep_Hydrolase"/>
</dbReference>
<name>A0A381SW94_9ZZZZ</name>
<sequence length="420" mass="44969">MKRHSLVVFGLVSLLVASASWGQEVSGRWHVIHAGTLLSSPGQPPARNQTLIIHNDRIDRIVSGFVTPESLALDNAETIDLREAFVLPGLIDMHVHLTSERGTSLPGAGAGRDVYSMTLGIRNARKTLHAGYTTVRNPGSSGWSIFALRDGIEAGDLVGPRLYVAGHTIRIGTDGSSGACYSADSCRQAVRRQIAMGADFIKVYATCSGSQPCAHELAPAVFLLDELQAVVNTAKTRELKVAAHAHTTAGINLALQAGVDSIEHASWLNDTSYQLLLESGGYVVPTLMVKDMIRNGLDRRDPATRLRLERSLVEHPRRVAEAFAAGVKIASGSDAGVVPHGRNARELEWYVDIGLSEMEAIVTATVNASALLGQSDHLGTLEPGKLADVIAVSASPLENISELLNVDFVMKAGQVYKHEK</sequence>
<dbReference type="Gene3D" id="3.20.20.140">
    <property type="entry name" value="Metal-dependent hydrolases"/>
    <property type="match status" value="1"/>
</dbReference>
<dbReference type="Pfam" id="PF01979">
    <property type="entry name" value="Amidohydro_1"/>
    <property type="match status" value="1"/>
</dbReference>
<dbReference type="PANTHER" id="PTHR43135:SF3">
    <property type="entry name" value="ALPHA-D-RIBOSE 1-METHYLPHOSPHONATE 5-TRIPHOSPHATE DIPHOSPHATASE"/>
    <property type="match status" value="1"/>
</dbReference>
<dbReference type="Gene3D" id="2.30.40.10">
    <property type="entry name" value="Urease, subunit C, domain 1"/>
    <property type="match status" value="1"/>
</dbReference>
<protein>
    <recommendedName>
        <fullName evidence="1">Amidohydrolase-related domain-containing protein</fullName>
    </recommendedName>
</protein>
<dbReference type="GO" id="GO:0016810">
    <property type="term" value="F:hydrolase activity, acting on carbon-nitrogen (but not peptide) bonds"/>
    <property type="evidence" value="ECO:0007669"/>
    <property type="project" value="InterPro"/>
</dbReference>
<gene>
    <name evidence="2" type="ORF">METZ01_LOCUS60462</name>
</gene>
<dbReference type="InterPro" id="IPR032466">
    <property type="entry name" value="Metal_Hydrolase"/>
</dbReference>
<organism evidence="2">
    <name type="scientific">marine metagenome</name>
    <dbReference type="NCBI Taxonomy" id="408172"/>
    <lineage>
        <taxon>unclassified sequences</taxon>
        <taxon>metagenomes</taxon>
        <taxon>ecological metagenomes</taxon>
    </lineage>
</organism>
<dbReference type="InterPro" id="IPR011059">
    <property type="entry name" value="Metal-dep_hydrolase_composite"/>
</dbReference>
<reference evidence="2" key="1">
    <citation type="submission" date="2018-05" db="EMBL/GenBank/DDBJ databases">
        <authorList>
            <person name="Lanie J.A."/>
            <person name="Ng W.-L."/>
            <person name="Kazmierczak K.M."/>
            <person name="Andrzejewski T.M."/>
            <person name="Davidsen T.M."/>
            <person name="Wayne K.J."/>
            <person name="Tettelin H."/>
            <person name="Glass J.I."/>
            <person name="Rusch D."/>
            <person name="Podicherti R."/>
            <person name="Tsui H.-C.T."/>
            <person name="Winkler M.E."/>
        </authorList>
    </citation>
    <scope>NUCLEOTIDE SEQUENCE</scope>
</reference>
<dbReference type="PANTHER" id="PTHR43135">
    <property type="entry name" value="ALPHA-D-RIBOSE 1-METHYLPHOSPHONATE 5-TRIPHOSPHATE DIPHOSPHATASE"/>
    <property type="match status" value="1"/>
</dbReference>
<dbReference type="CDD" id="cd01299">
    <property type="entry name" value="Met_dep_hydrolase_A"/>
    <property type="match status" value="1"/>
</dbReference>
<accession>A0A381SW94</accession>
<feature type="domain" description="Amidohydrolase-related" evidence="1">
    <location>
        <begin position="85"/>
        <end position="415"/>
    </location>
</feature>
<dbReference type="AlphaFoldDB" id="A0A381SW94"/>
<dbReference type="InterPro" id="IPR006680">
    <property type="entry name" value="Amidohydro-rel"/>
</dbReference>
<evidence type="ECO:0000313" key="2">
    <source>
        <dbReference type="EMBL" id="SVA07608.1"/>
    </source>
</evidence>
<dbReference type="SUPFAM" id="SSF51338">
    <property type="entry name" value="Composite domain of metallo-dependent hydrolases"/>
    <property type="match status" value="1"/>
</dbReference>
<proteinExistence type="predicted"/>
<dbReference type="InterPro" id="IPR057744">
    <property type="entry name" value="OTAase-like"/>
</dbReference>